<dbReference type="InterPro" id="IPR027728">
    <property type="entry name" value="Topless_fam"/>
</dbReference>
<dbReference type="InterPro" id="IPR015943">
    <property type="entry name" value="WD40/YVTN_repeat-like_dom_sf"/>
</dbReference>
<evidence type="ECO:0000256" key="3">
    <source>
        <dbReference type="PROSITE-ProRule" id="PRU00221"/>
    </source>
</evidence>
<evidence type="ECO:0000256" key="1">
    <source>
        <dbReference type="ARBA" id="ARBA00022574"/>
    </source>
</evidence>
<feature type="repeat" description="WD" evidence="3">
    <location>
        <begin position="419"/>
        <end position="449"/>
    </location>
</feature>
<dbReference type="SMART" id="SM00320">
    <property type="entry name" value="WD40"/>
    <property type="match status" value="5"/>
</dbReference>
<gene>
    <name evidence="6" type="ORF">E3N88_35822</name>
</gene>
<dbReference type="SMART" id="SM00668">
    <property type="entry name" value="CTLH"/>
    <property type="match status" value="1"/>
</dbReference>
<dbReference type="InterPro" id="IPR054532">
    <property type="entry name" value="TPL_SMU1_LisH-like"/>
</dbReference>
<dbReference type="EMBL" id="SZYD01000017">
    <property type="protein sequence ID" value="KAD3067942.1"/>
    <property type="molecule type" value="Genomic_DNA"/>
</dbReference>
<dbReference type="PANTHER" id="PTHR44083:SF36">
    <property type="entry name" value="LIS1 HOMOLOGY MOTIF PROTEIN-RELATED"/>
    <property type="match status" value="1"/>
</dbReference>
<name>A0A5N6M2D1_9ASTR</name>
<dbReference type="PANTHER" id="PTHR44083">
    <property type="entry name" value="TOPLESS-RELATED PROTEIN 1-RELATED"/>
    <property type="match status" value="1"/>
</dbReference>
<keyword evidence="1 3" id="KW-0853">WD repeat</keyword>
<dbReference type="Pfam" id="PF00400">
    <property type="entry name" value="WD40"/>
    <property type="match status" value="1"/>
</dbReference>
<organism evidence="6 7">
    <name type="scientific">Mikania micrantha</name>
    <name type="common">bitter vine</name>
    <dbReference type="NCBI Taxonomy" id="192012"/>
    <lineage>
        <taxon>Eukaryota</taxon>
        <taxon>Viridiplantae</taxon>
        <taxon>Streptophyta</taxon>
        <taxon>Embryophyta</taxon>
        <taxon>Tracheophyta</taxon>
        <taxon>Spermatophyta</taxon>
        <taxon>Magnoliopsida</taxon>
        <taxon>eudicotyledons</taxon>
        <taxon>Gunneridae</taxon>
        <taxon>Pentapetalae</taxon>
        <taxon>asterids</taxon>
        <taxon>campanulids</taxon>
        <taxon>Asterales</taxon>
        <taxon>Asteraceae</taxon>
        <taxon>Asteroideae</taxon>
        <taxon>Heliantheae alliance</taxon>
        <taxon>Eupatorieae</taxon>
        <taxon>Mikania</taxon>
    </lineage>
</organism>
<dbReference type="PROSITE" id="PS50082">
    <property type="entry name" value="WD_REPEATS_2"/>
    <property type="match status" value="1"/>
</dbReference>
<comment type="caution">
    <text evidence="6">The sequence shown here is derived from an EMBL/GenBank/DDBJ whole genome shotgun (WGS) entry which is preliminary data.</text>
</comment>
<dbReference type="InterPro" id="IPR054080">
    <property type="entry name" value="TPR1-like_2nd"/>
</dbReference>
<feature type="domain" description="CTLH" evidence="5">
    <location>
        <begin position="538"/>
        <end position="596"/>
    </location>
</feature>
<dbReference type="PROSITE" id="PS50896">
    <property type="entry name" value="LISH"/>
    <property type="match status" value="1"/>
</dbReference>
<feature type="compositionally biased region" description="Basic and acidic residues" evidence="4">
    <location>
        <begin position="753"/>
        <end position="767"/>
    </location>
</feature>
<dbReference type="InterPro" id="IPR036322">
    <property type="entry name" value="WD40_repeat_dom_sf"/>
</dbReference>
<evidence type="ECO:0000313" key="6">
    <source>
        <dbReference type="EMBL" id="KAD3067942.1"/>
    </source>
</evidence>
<feature type="compositionally biased region" description="Polar residues" evidence="4">
    <location>
        <begin position="223"/>
        <end position="232"/>
    </location>
</feature>
<accession>A0A5N6M2D1</accession>
<keyword evidence="7" id="KW-1185">Reference proteome</keyword>
<dbReference type="OrthoDB" id="1602884at2759"/>
<dbReference type="PROSITE" id="PS50897">
    <property type="entry name" value="CTLH"/>
    <property type="match status" value="1"/>
</dbReference>
<dbReference type="Pfam" id="PF21889">
    <property type="entry name" value="TPR1-like_2nd"/>
    <property type="match status" value="1"/>
</dbReference>
<dbReference type="Proteomes" id="UP000326396">
    <property type="component" value="Linkage Group LG7"/>
</dbReference>
<dbReference type="SMART" id="SM00667">
    <property type="entry name" value="LisH"/>
    <property type="match status" value="1"/>
</dbReference>
<dbReference type="InterPro" id="IPR006595">
    <property type="entry name" value="CTLH_C"/>
</dbReference>
<feature type="region of interest" description="Disordered" evidence="4">
    <location>
        <begin position="748"/>
        <end position="789"/>
    </location>
</feature>
<dbReference type="Gene3D" id="2.130.10.10">
    <property type="entry name" value="YVTN repeat-like/Quinoprotein amine dehydrogenase"/>
    <property type="match status" value="3"/>
</dbReference>
<reference evidence="6 7" key="1">
    <citation type="submission" date="2019-05" db="EMBL/GenBank/DDBJ databases">
        <title>Mikania micrantha, genome provides insights into the molecular mechanism of rapid growth.</title>
        <authorList>
            <person name="Liu B."/>
        </authorList>
    </citation>
    <scope>NUCLEOTIDE SEQUENCE [LARGE SCALE GENOMIC DNA]</scope>
    <source>
        <strain evidence="6">NLD-2019</strain>
        <tissue evidence="6">Leaf</tissue>
    </source>
</reference>
<dbReference type="AlphaFoldDB" id="A0A5N6M2D1"/>
<keyword evidence="2" id="KW-0677">Repeat</keyword>
<feature type="compositionally biased region" description="Low complexity" evidence="4">
    <location>
        <begin position="194"/>
        <end position="212"/>
    </location>
</feature>
<evidence type="ECO:0000256" key="4">
    <source>
        <dbReference type="SAM" id="MobiDB-lite"/>
    </source>
</evidence>
<proteinExistence type="predicted"/>
<dbReference type="InterPro" id="IPR001680">
    <property type="entry name" value="WD40_rpt"/>
</dbReference>
<dbReference type="GO" id="GO:0006355">
    <property type="term" value="P:regulation of DNA-templated transcription"/>
    <property type="evidence" value="ECO:0007669"/>
    <property type="project" value="InterPro"/>
</dbReference>
<feature type="region of interest" description="Disordered" evidence="4">
    <location>
        <begin position="188"/>
        <end position="253"/>
    </location>
</feature>
<protein>
    <recommendedName>
        <fullName evidence="5">CTLH domain-containing protein</fullName>
    </recommendedName>
</protein>
<evidence type="ECO:0000256" key="2">
    <source>
        <dbReference type="ARBA" id="ARBA00022737"/>
    </source>
</evidence>
<dbReference type="SUPFAM" id="SSF50978">
    <property type="entry name" value="WD40 repeat-like"/>
    <property type="match status" value="2"/>
</dbReference>
<sequence>MYSYHGGGDIRKHLEVWNAVTGDKQNQFEGHEAPVYSVCPHSKENLLIDYTAPGHSPSIMAYSADGKRLFSCGTNKDGQSFLLDWDESEGVAKRTYSGLIKRANRPVQFDTTKNQYIVAGDEWLVKYWNMDNANGLMAIDAEGDLPASPCVRFNKEGMLLAVLTNGNGIKILANSDGVKVLRAMENRSVDASRNSAKTTSGASANATGGSSNMDIVTTVPPIMNTNSENQNLADRPGIGDKVSDKSTNGKVTEISEPSHCRFLRLPDNTASPMRVTRLMYTNSGLALLALAAHAVHKLWKWPKSDHNSTGKATASVAPLIWQPTSGILMTNDSSGTSTEDSIACFALSNNNSYVTSALGGKISLFNMMTFKTMTTFMPPPPAATFLAFHPQDNNIIAIGMNDSSIQIYNVQIDEVKTKLKGHHKRVTSLAFSSNHNVLASSGADSQLSVEYKQMGEANNFNTQIELPAQSHFIFALKLNDSNSVLPEFVHFYLNFLQFWGKVKVMVSLSRELVFLLLQFLNEEKFKDTAHRLELESGVFFNMRYFEEMITNGEWEEAFKYLSGFTKVEDNQHSTRIFFKMHMQKYFEALDSKDSAKAVEILFKDLKAFSIFSENIFKELALLLTLDNFSLNWQHKQCKEPKLNPDINTLFFDHCCGPSQPNSAHASSLSTNPLLGAVRKPSGLPPLGAHGAAPPPLPPMPSNFPVWIANPAMAHPSSSAGPRGLVPPNIPAILKRPRPRTLLANSPAVAHRTAYTEHASKRPRKSEENSEIQNLADRPGIGDKVSDRSTNGKVTEISKLSHFRFLQLPDNTSSPMRVTRLMYTNSGLALLALAANAVHKLWKWPKSDHNSTGKATASVAPQLWQPTSGIMMTNDISGTSAKDSIACFALLNNSYVTSASGGKISLFNMMTFKTMTTLMPPPPAATFLAFHPQDNNVIAIGMNDSSIRIYNVQIDEVVLIFIELLFKILVET</sequence>
<evidence type="ECO:0000313" key="7">
    <source>
        <dbReference type="Proteomes" id="UP000326396"/>
    </source>
</evidence>
<evidence type="ECO:0000259" key="5">
    <source>
        <dbReference type="PROSITE" id="PS50897"/>
    </source>
</evidence>
<dbReference type="InterPro" id="IPR006594">
    <property type="entry name" value="LisH"/>
</dbReference>
<dbReference type="Pfam" id="PF17814">
    <property type="entry name" value="LisH_TPL"/>
    <property type="match status" value="1"/>
</dbReference>